<evidence type="ECO:0000313" key="17">
    <source>
        <dbReference type="EMBL" id="EFA90391.1"/>
    </source>
</evidence>
<proteinExistence type="inferred from homology"/>
<comment type="function">
    <text evidence="12">The UvrABC repair system catalyzes the recognition and processing of DNA lesions. A damage recognition complex composed of 2 UvrA and 2 UvrB subunits scans DNA for abnormalities. Upon binding of the UvrA(2)B(2) complex to a putative damaged site, the DNA wraps around one UvrB monomer. DNA wrap is dependent on ATP binding by UvrB and probably causes local melting of the DNA helix, facilitating insertion of UvrB beta-hairpin between the DNA strands. Then UvrB probes one DNA strand for the presence of a lesion. If a lesion is found the UvrA subunits dissociate and the UvrB-DNA preincision complex is formed. This complex is subsequently bound by UvrC and the second UvrB is released. If no lesion is found, the DNA wraps around the other UvrB subunit that will check the other stand for damage.</text>
</comment>
<feature type="domain" description="Helicase ATP-binding" evidence="15">
    <location>
        <begin position="33"/>
        <end position="167"/>
    </location>
</feature>
<dbReference type="InterPro" id="IPR024759">
    <property type="entry name" value="UvrB_YAD/RRR_dom"/>
</dbReference>
<dbReference type="PROSITE" id="PS51192">
    <property type="entry name" value="HELICASE_ATP_BIND_1"/>
    <property type="match status" value="1"/>
</dbReference>
<dbReference type="PROSITE" id="PS50151">
    <property type="entry name" value="UVR"/>
    <property type="match status" value="1"/>
</dbReference>
<keyword evidence="18" id="KW-1185">Reference proteome</keyword>
<dbReference type="InterPro" id="IPR001650">
    <property type="entry name" value="Helicase_C-like"/>
</dbReference>
<comment type="subcellular location">
    <subcellularLocation>
        <location evidence="1 12 13">Cytoplasm</location>
    </subcellularLocation>
</comment>
<dbReference type="CDD" id="cd17916">
    <property type="entry name" value="DEXHc_UvrB"/>
    <property type="match status" value="1"/>
</dbReference>
<keyword evidence="17" id="KW-0378">Hydrolase</keyword>
<evidence type="ECO:0000256" key="7">
    <source>
        <dbReference type="ARBA" id="ARBA00022840"/>
    </source>
</evidence>
<dbReference type="GO" id="GO:0009380">
    <property type="term" value="C:excinuclease repair complex"/>
    <property type="evidence" value="ECO:0007669"/>
    <property type="project" value="InterPro"/>
</dbReference>
<sequence>MSYKKVSDTVKFKIHSDYKPTGDQPQAIDKLVEGLNKGYKHQTLLGVTGSGKTFTMANVIERVQRPALVIAHNKTLAYQLCSELKEFFPENAVEYFVSYYDYYQPEAYVPMTDTFIEKDSSVNDEIDKLRHSATMSLFERRDVIIVASVSCIYGLGDPIDYENLAISLRPGMIRDRNEIMSKLVDIQYVRNDFDFSRGTFRVRGDVLEIFPASSSEKSIRVEFFGDEIDRISEVDALTGKVLRLLTHAYITPASHYATTKTKVEKAIVTIEEELEERLKVLKDQDKLLEAQRLEQRTRYDLEMLEEMGYCNGIENYSRHLSQRPAGSRPYTLIDYFPDDFITIIDESHQSIPQIRGMFNGDRSRKETLVEYGFRLPSALDNRPLRFFEFESMMKQCIYVSATPGPYEREHEENSAEQIIRPTGLLDPQIFVRPVKNQIDDLVSEINKTVEKKERVLVTTLTKRMAEDLTKHFKEIGIKATYMHSDVETLERMQIIKDLRQAKIDVLVGINLLREGLDMPEVSLVAILDADKEGFLRSRTSLIQTAGRAARNVSGKVIMYADNITESMKETIDETNRRRKIQDAYNKEHGIVPKSIIKDIRDVLNTTLVAESDVSFKEEDFEDEFTKDEIQAMIDALKPQMYEAAEALDFEKAAEIRDKIKELKEKKKEALV</sequence>
<keyword evidence="7 12" id="KW-0067">ATP-binding</keyword>
<evidence type="ECO:0000259" key="14">
    <source>
        <dbReference type="PROSITE" id="PS50151"/>
    </source>
</evidence>
<dbReference type="InterPro" id="IPR027417">
    <property type="entry name" value="P-loop_NTPase"/>
</dbReference>
<dbReference type="InterPro" id="IPR006935">
    <property type="entry name" value="Helicase/UvrB_N"/>
</dbReference>
<dbReference type="NCBIfam" id="NF003673">
    <property type="entry name" value="PRK05298.1"/>
    <property type="match status" value="1"/>
</dbReference>
<dbReference type="Gene3D" id="6.10.140.240">
    <property type="match status" value="1"/>
</dbReference>
<keyword evidence="8 12" id="KW-0267">Excision nuclease</keyword>
<dbReference type="Pfam" id="PF04851">
    <property type="entry name" value="ResIII"/>
    <property type="match status" value="1"/>
</dbReference>
<gene>
    <name evidence="12 17" type="primary">uvrB</name>
    <name evidence="17" type="ORF">HMPREF0628_1035</name>
</gene>
<dbReference type="CDD" id="cd18790">
    <property type="entry name" value="SF2_C_UvrB"/>
    <property type="match status" value="1"/>
</dbReference>
<evidence type="ECO:0000256" key="2">
    <source>
        <dbReference type="ARBA" id="ARBA00008533"/>
    </source>
</evidence>
<dbReference type="AlphaFoldDB" id="D1VSN1"/>
<dbReference type="GO" id="GO:0009381">
    <property type="term" value="F:excinuclease ABC activity"/>
    <property type="evidence" value="ECO:0007669"/>
    <property type="project" value="UniProtKB-UniRule"/>
</dbReference>
<dbReference type="Pfam" id="PF02151">
    <property type="entry name" value="UVR"/>
    <property type="match status" value="1"/>
</dbReference>
<dbReference type="SUPFAM" id="SSF52540">
    <property type="entry name" value="P-loop containing nucleoside triphosphate hydrolases"/>
    <property type="match status" value="2"/>
</dbReference>
<evidence type="ECO:0000256" key="4">
    <source>
        <dbReference type="ARBA" id="ARBA00022741"/>
    </source>
</evidence>
<dbReference type="GO" id="GO:0005737">
    <property type="term" value="C:cytoplasm"/>
    <property type="evidence" value="ECO:0007669"/>
    <property type="project" value="UniProtKB-SubCell"/>
</dbReference>
<evidence type="ECO:0000256" key="1">
    <source>
        <dbReference type="ARBA" id="ARBA00004496"/>
    </source>
</evidence>
<dbReference type="Proteomes" id="UP000005711">
    <property type="component" value="Unassembled WGS sequence"/>
</dbReference>
<dbReference type="NCBIfam" id="TIGR00631">
    <property type="entry name" value="uvrb"/>
    <property type="match status" value="1"/>
</dbReference>
<evidence type="ECO:0000256" key="5">
    <source>
        <dbReference type="ARBA" id="ARBA00022763"/>
    </source>
</evidence>
<dbReference type="PROSITE" id="PS51194">
    <property type="entry name" value="HELICASE_CTER"/>
    <property type="match status" value="1"/>
</dbReference>
<evidence type="ECO:0000256" key="10">
    <source>
        <dbReference type="ARBA" id="ARBA00026033"/>
    </source>
</evidence>
<comment type="domain">
    <text evidence="12">The beta-hairpin motif is involved in DNA binding.</text>
</comment>
<name>D1VSN1_9FIRM</name>
<evidence type="ECO:0000256" key="11">
    <source>
        <dbReference type="ARBA" id="ARBA00029504"/>
    </source>
</evidence>
<keyword evidence="5 12" id="KW-0227">DNA damage</keyword>
<dbReference type="Pfam" id="PF17757">
    <property type="entry name" value="UvrB_inter"/>
    <property type="match status" value="1"/>
</dbReference>
<dbReference type="GO" id="GO:0005524">
    <property type="term" value="F:ATP binding"/>
    <property type="evidence" value="ECO:0007669"/>
    <property type="project" value="UniProtKB-UniRule"/>
</dbReference>
<feature type="binding site" evidence="12">
    <location>
        <begin position="46"/>
        <end position="53"/>
    </location>
    <ligand>
        <name>ATP</name>
        <dbReference type="ChEBI" id="CHEBI:30616"/>
    </ligand>
</feature>
<keyword evidence="9 12" id="KW-0234">DNA repair</keyword>
<dbReference type="Gene3D" id="4.10.860.10">
    <property type="entry name" value="UVR domain"/>
    <property type="match status" value="1"/>
</dbReference>
<evidence type="ECO:0000256" key="12">
    <source>
        <dbReference type="HAMAP-Rule" id="MF_00204"/>
    </source>
</evidence>
<dbReference type="EMBL" id="ADDO01000023">
    <property type="protein sequence ID" value="EFA90391.1"/>
    <property type="molecule type" value="Genomic_DNA"/>
</dbReference>
<evidence type="ECO:0000256" key="13">
    <source>
        <dbReference type="RuleBase" id="RU003587"/>
    </source>
</evidence>
<evidence type="ECO:0000256" key="6">
    <source>
        <dbReference type="ARBA" id="ARBA00022769"/>
    </source>
</evidence>
<feature type="short sequence motif" description="Beta-hairpin" evidence="12">
    <location>
        <begin position="99"/>
        <end position="122"/>
    </location>
</feature>
<dbReference type="eggNOG" id="COG0556">
    <property type="taxonomic scope" value="Bacteria"/>
</dbReference>
<dbReference type="HAMAP" id="MF_00204">
    <property type="entry name" value="UvrB"/>
    <property type="match status" value="1"/>
</dbReference>
<keyword evidence="12 13" id="KW-0742">SOS response</keyword>
<dbReference type="SMART" id="SM00487">
    <property type="entry name" value="DEXDc"/>
    <property type="match status" value="1"/>
</dbReference>
<dbReference type="GO" id="GO:0006289">
    <property type="term" value="P:nucleotide-excision repair"/>
    <property type="evidence" value="ECO:0007669"/>
    <property type="project" value="UniProtKB-UniRule"/>
</dbReference>
<dbReference type="Pfam" id="PF00271">
    <property type="entry name" value="Helicase_C"/>
    <property type="match status" value="1"/>
</dbReference>
<evidence type="ECO:0000259" key="15">
    <source>
        <dbReference type="PROSITE" id="PS51192"/>
    </source>
</evidence>
<comment type="similarity">
    <text evidence="2 12 13">Belongs to the UvrB family.</text>
</comment>
<dbReference type="GO" id="GO:0016887">
    <property type="term" value="F:ATP hydrolysis activity"/>
    <property type="evidence" value="ECO:0007669"/>
    <property type="project" value="InterPro"/>
</dbReference>
<dbReference type="InterPro" id="IPR004807">
    <property type="entry name" value="UvrB"/>
</dbReference>
<dbReference type="InterPro" id="IPR036876">
    <property type="entry name" value="UVR_dom_sf"/>
</dbReference>
<reference evidence="17 18" key="1">
    <citation type="submission" date="2009-12" db="EMBL/GenBank/DDBJ databases">
        <title>Genome Sequence of Peptoniphilus lacrimalis 315-B.</title>
        <authorList>
            <person name="Durkin A.S."/>
            <person name="Madupu R."/>
            <person name="Torralba M."/>
            <person name="Methe B."/>
            <person name="Sutton G."/>
            <person name="Strausberg R.L."/>
            <person name="Nelson K.E."/>
        </authorList>
    </citation>
    <scope>NUCLEOTIDE SEQUENCE [LARGE SCALE GENOMIC DNA]</scope>
    <source>
        <strain evidence="17 18">315-B</strain>
    </source>
</reference>
<keyword evidence="6 12" id="KW-0228">DNA excision</keyword>
<dbReference type="InterPro" id="IPR041471">
    <property type="entry name" value="UvrB_inter"/>
</dbReference>
<feature type="domain" description="UVR" evidence="14">
    <location>
        <begin position="630"/>
        <end position="665"/>
    </location>
</feature>
<evidence type="ECO:0000256" key="9">
    <source>
        <dbReference type="ARBA" id="ARBA00023204"/>
    </source>
</evidence>
<dbReference type="GO" id="GO:0003677">
    <property type="term" value="F:DNA binding"/>
    <property type="evidence" value="ECO:0007669"/>
    <property type="project" value="UniProtKB-UniRule"/>
</dbReference>
<accession>D1VSN1</accession>
<protein>
    <recommendedName>
        <fullName evidence="11 12">UvrABC system protein B</fullName>
        <shortName evidence="12">Protein UvrB</shortName>
    </recommendedName>
    <alternativeName>
        <fullName evidence="12">Excinuclease ABC subunit B</fullName>
    </alternativeName>
</protein>
<feature type="domain" description="Helicase C-terminal" evidence="16">
    <location>
        <begin position="437"/>
        <end position="603"/>
    </location>
</feature>
<keyword evidence="3 12" id="KW-0963">Cytoplasm</keyword>
<dbReference type="Gene3D" id="3.40.50.300">
    <property type="entry name" value="P-loop containing nucleotide triphosphate hydrolases"/>
    <property type="match status" value="3"/>
</dbReference>
<dbReference type="PANTHER" id="PTHR24029:SF0">
    <property type="entry name" value="UVRABC SYSTEM PROTEIN B"/>
    <property type="match status" value="1"/>
</dbReference>
<dbReference type="SMART" id="SM00490">
    <property type="entry name" value="HELICc"/>
    <property type="match status" value="1"/>
</dbReference>
<evidence type="ECO:0000259" key="16">
    <source>
        <dbReference type="PROSITE" id="PS51194"/>
    </source>
</evidence>
<organism evidence="17 18">
    <name type="scientific">Peptoniphilus lacrimalis 315-B</name>
    <dbReference type="NCBI Taxonomy" id="596330"/>
    <lineage>
        <taxon>Bacteria</taxon>
        <taxon>Bacillati</taxon>
        <taxon>Bacillota</taxon>
        <taxon>Tissierellia</taxon>
        <taxon>Tissierellales</taxon>
        <taxon>Peptoniphilaceae</taxon>
        <taxon>Peptoniphilus</taxon>
    </lineage>
</organism>
<dbReference type="InterPro" id="IPR001943">
    <property type="entry name" value="UVR_dom"/>
</dbReference>
<evidence type="ECO:0000313" key="18">
    <source>
        <dbReference type="Proteomes" id="UP000005711"/>
    </source>
</evidence>
<evidence type="ECO:0000256" key="8">
    <source>
        <dbReference type="ARBA" id="ARBA00022881"/>
    </source>
</evidence>
<comment type="subunit">
    <text evidence="10 12 13">Forms a heterotetramer with UvrA during the search for lesions. Interacts with UvrC in an incision complex.</text>
</comment>
<dbReference type="PANTHER" id="PTHR24029">
    <property type="entry name" value="UVRABC SYSTEM PROTEIN B"/>
    <property type="match status" value="1"/>
</dbReference>
<evidence type="ECO:0000256" key="3">
    <source>
        <dbReference type="ARBA" id="ARBA00022490"/>
    </source>
</evidence>
<comment type="caution">
    <text evidence="17">The sequence shown here is derived from an EMBL/GenBank/DDBJ whole genome shotgun (WGS) entry which is preliminary data.</text>
</comment>
<dbReference type="Pfam" id="PF12344">
    <property type="entry name" value="UvrB"/>
    <property type="match status" value="1"/>
</dbReference>
<dbReference type="GO" id="GO:0009432">
    <property type="term" value="P:SOS response"/>
    <property type="evidence" value="ECO:0007669"/>
    <property type="project" value="UniProtKB-UniRule"/>
</dbReference>
<dbReference type="InterPro" id="IPR014001">
    <property type="entry name" value="Helicase_ATP-bd"/>
</dbReference>
<keyword evidence="4 12" id="KW-0547">Nucleotide-binding</keyword>
<dbReference type="SUPFAM" id="SSF46600">
    <property type="entry name" value="C-terminal UvrC-binding domain of UvrB"/>
    <property type="match status" value="1"/>
</dbReference>